<protein>
    <recommendedName>
        <fullName evidence="2">Glutaredoxin domain-containing protein</fullName>
    </recommendedName>
</protein>
<dbReference type="InterPro" id="IPR051548">
    <property type="entry name" value="Grx-like_ET"/>
</dbReference>
<dbReference type="EMBL" id="BAABBN010000007">
    <property type="protein sequence ID" value="GAA3925487.1"/>
    <property type="molecule type" value="Genomic_DNA"/>
</dbReference>
<proteinExistence type="predicted"/>
<organism evidence="3 4">
    <name type="scientific">Litoribacillus peritrichatus</name>
    <dbReference type="NCBI Taxonomy" id="718191"/>
    <lineage>
        <taxon>Bacteria</taxon>
        <taxon>Pseudomonadati</taxon>
        <taxon>Pseudomonadota</taxon>
        <taxon>Gammaproteobacteria</taxon>
        <taxon>Oceanospirillales</taxon>
        <taxon>Oceanospirillaceae</taxon>
        <taxon>Litoribacillus</taxon>
    </lineage>
</organism>
<gene>
    <name evidence="3" type="ORF">GCM10022277_21930</name>
</gene>
<dbReference type="PANTHER" id="PTHR34386:SF1">
    <property type="entry name" value="GLUTAREDOXIN-LIKE PROTEIN NRDH"/>
    <property type="match status" value="1"/>
</dbReference>
<sequence length="118" mass="13033">MKLFRTHVVKNVFRKSVVAVALPVVLFSSSASFAQNDSSAVTSSEVVLFSAVWCGYCDDAKAFLKSNNIHYTNLDLDVSDEYIDRLEAEGGQGIPYLVVGDRKVSGFSDDDYKQILEL</sequence>
<reference evidence="4" key="1">
    <citation type="journal article" date="2019" name="Int. J. Syst. Evol. Microbiol.">
        <title>The Global Catalogue of Microorganisms (GCM) 10K type strain sequencing project: providing services to taxonomists for standard genome sequencing and annotation.</title>
        <authorList>
            <consortium name="The Broad Institute Genomics Platform"/>
            <consortium name="The Broad Institute Genome Sequencing Center for Infectious Disease"/>
            <person name="Wu L."/>
            <person name="Ma J."/>
        </authorList>
    </citation>
    <scope>NUCLEOTIDE SEQUENCE [LARGE SCALE GENOMIC DNA]</scope>
    <source>
        <strain evidence="4">JCM 17551</strain>
    </source>
</reference>
<keyword evidence="1" id="KW-0732">Signal</keyword>
<evidence type="ECO:0000259" key="2">
    <source>
        <dbReference type="Pfam" id="PF00462"/>
    </source>
</evidence>
<dbReference type="PROSITE" id="PS51354">
    <property type="entry name" value="GLUTAREDOXIN_2"/>
    <property type="match status" value="1"/>
</dbReference>
<dbReference type="InterPro" id="IPR002109">
    <property type="entry name" value="Glutaredoxin"/>
</dbReference>
<feature type="domain" description="Glutaredoxin" evidence="2">
    <location>
        <begin position="46"/>
        <end position="102"/>
    </location>
</feature>
<evidence type="ECO:0000313" key="4">
    <source>
        <dbReference type="Proteomes" id="UP001501565"/>
    </source>
</evidence>
<comment type="caution">
    <text evidence="3">The sequence shown here is derived from an EMBL/GenBank/DDBJ whole genome shotgun (WGS) entry which is preliminary data.</text>
</comment>
<dbReference type="Gene3D" id="3.40.30.10">
    <property type="entry name" value="Glutaredoxin"/>
    <property type="match status" value="1"/>
</dbReference>
<evidence type="ECO:0000256" key="1">
    <source>
        <dbReference type="SAM" id="SignalP"/>
    </source>
</evidence>
<dbReference type="Pfam" id="PF00462">
    <property type="entry name" value="Glutaredoxin"/>
    <property type="match status" value="1"/>
</dbReference>
<feature type="signal peptide" evidence="1">
    <location>
        <begin position="1"/>
        <end position="34"/>
    </location>
</feature>
<dbReference type="RefSeq" id="WP_344798497.1">
    <property type="nucleotide sequence ID" value="NZ_BAABBN010000007.1"/>
</dbReference>
<dbReference type="PANTHER" id="PTHR34386">
    <property type="entry name" value="GLUTAREDOXIN"/>
    <property type="match status" value="1"/>
</dbReference>
<dbReference type="SUPFAM" id="SSF52833">
    <property type="entry name" value="Thioredoxin-like"/>
    <property type="match status" value="1"/>
</dbReference>
<accession>A0ABP7MKZ7</accession>
<name>A0ABP7MKZ7_9GAMM</name>
<dbReference type="InterPro" id="IPR036249">
    <property type="entry name" value="Thioredoxin-like_sf"/>
</dbReference>
<keyword evidence="4" id="KW-1185">Reference proteome</keyword>
<feature type="chain" id="PRO_5047127250" description="Glutaredoxin domain-containing protein" evidence="1">
    <location>
        <begin position="35"/>
        <end position="118"/>
    </location>
</feature>
<evidence type="ECO:0000313" key="3">
    <source>
        <dbReference type="EMBL" id="GAA3925487.1"/>
    </source>
</evidence>
<dbReference type="CDD" id="cd02976">
    <property type="entry name" value="NrdH"/>
    <property type="match status" value="1"/>
</dbReference>
<dbReference type="Proteomes" id="UP001501565">
    <property type="component" value="Unassembled WGS sequence"/>
</dbReference>